<dbReference type="Pfam" id="PF02744">
    <property type="entry name" value="GalP_UDP_tr_C"/>
    <property type="match status" value="1"/>
</dbReference>
<dbReference type="EC" id="2.7.7.12" evidence="10"/>
<evidence type="ECO:0000259" key="11">
    <source>
        <dbReference type="Pfam" id="PF01087"/>
    </source>
</evidence>
<protein>
    <recommendedName>
        <fullName evidence="10">Galactose-1-phosphate uridylyltransferase</fullName>
        <shortName evidence="10">Gal-1-P uridylyltransferase</shortName>
        <ecNumber evidence="10">2.7.7.12</ecNumber>
    </recommendedName>
    <alternativeName>
        <fullName evidence="10">UDP-glucose--hexose-1-phosphate uridylyltransferase</fullName>
    </alternativeName>
</protein>
<keyword evidence="8 10" id="KW-0299">Galactose metabolism</keyword>
<proteinExistence type="inferred from homology"/>
<keyword evidence="7 10" id="KW-0548">Nucleotidyltransferase</keyword>
<dbReference type="AlphaFoldDB" id="A0A0U1NTE0"/>
<accession>A0A0U1NTE0</accession>
<dbReference type="RefSeq" id="WP_176699662.1">
    <property type="nucleotide sequence ID" value="NZ_CVRB01000001.1"/>
</dbReference>
<evidence type="ECO:0000256" key="1">
    <source>
        <dbReference type="ARBA" id="ARBA00001107"/>
    </source>
</evidence>
<feature type="domain" description="Galactose-1-phosphate uridyl transferase C-terminal" evidence="12">
    <location>
        <begin position="254"/>
        <end position="447"/>
    </location>
</feature>
<organism evidence="13 14">
    <name type="scientific">Neobacillus massiliamazoniensis</name>
    <dbReference type="NCBI Taxonomy" id="1499688"/>
    <lineage>
        <taxon>Bacteria</taxon>
        <taxon>Bacillati</taxon>
        <taxon>Bacillota</taxon>
        <taxon>Bacilli</taxon>
        <taxon>Bacillales</taxon>
        <taxon>Bacillaceae</taxon>
        <taxon>Neobacillus</taxon>
    </lineage>
</organism>
<evidence type="ECO:0000259" key="12">
    <source>
        <dbReference type="Pfam" id="PF02744"/>
    </source>
</evidence>
<comment type="similarity">
    <text evidence="4 10">Belongs to the galactose-1-phosphate uridylyltransferase type 2 family.</text>
</comment>
<dbReference type="Proteomes" id="UP000199087">
    <property type="component" value="Unassembled WGS sequence"/>
</dbReference>
<evidence type="ECO:0000313" key="14">
    <source>
        <dbReference type="Proteomes" id="UP000199087"/>
    </source>
</evidence>
<keyword evidence="14" id="KW-1185">Reference proteome</keyword>
<dbReference type="InterPro" id="IPR005849">
    <property type="entry name" value="GalP_Utransf_N"/>
</dbReference>
<evidence type="ECO:0000256" key="7">
    <source>
        <dbReference type="ARBA" id="ARBA00022695"/>
    </source>
</evidence>
<dbReference type="PROSITE" id="PS01163">
    <property type="entry name" value="GAL_P_UDP_TRANSF_II"/>
    <property type="match status" value="1"/>
</dbReference>
<dbReference type="STRING" id="1499688.BN000_01204"/>
<dbReference type="HAMAP" id="MF_00571">
    <property type="entry name" value="GalP_UDP_trans"/>
    <property type="match status" value="1"/>
</dbReference>
<dbReference type="GO" id="GO:0008108">
    <property type="term" value="F:UDP-glucose:hexose-1-phosphate uridylyltransferase activity"/>
    <property type="evidence" value="ECO:0007669"/>
    <property type="project" value="UniProtKB-UniRule"/>
</dbReference>
<evidence type="ECO:0000256" key="4">
    <source>
        <dbReference type="ARBA" id="ARBA00008706"/>
    </source>
</evidence>
<comment type="catalytic activity">
    <reaction evidence="1 10">
        <text>alpha-D-galactose 1-phosphate + UDP-alpha-D-glucose = alpha-D-glucose 1-phosphate + UDP-alpha-D-galactose</text>
        <dbReference type="Rhea" id="RHEA:13989"/>
        <dbReference type="ChEBI" id="CHEBI:58336"/>
        <dbReference type="ChEBI" id="CHEBI:58601"/>
        <dbReference type="ChEBI" id="CHEBI:58885"/>
        <dbReference type="ChEBI" id="CHEBI:66914"/>
        <dbReference type="EC" id="2.7.7.12"/>
    </reaction>
</comment>
<dbReference type="InterPro" id="IPR005850">
    <property type="entry name" value="GalP_Utransf_C"/>
</dbReference>
<dbReference type="InterPro" id="IPR023425">
    <property type="entry name" value="GalP_uridyl_Trfase_II_CS"/>
</dbReference>
<evidence type="ECO:0000256" key="5">
    <source>
        <dbReference type="ARBA" id="ARBA00022490"/>
    </source>
</evidence>
<dbReference type="PANTHER" id="PTHR39191:SF1">
    <property type="entry name" value="DUF4922 DOMAIN-CONTAINING PROTEIN"/>
    <property type="match status" value="1"/>
</dbReference>
<dbReference type="GO" id="GO:0006012">
    <property type="term" value="P:galactose metabolic process"/>
    <property type="evidence" value="ECO:0007669"/>
    <property type="project" value="UniProtKB-UniRule"/>
</dbReference>
<evidence type="ECO:0000256" key="3">
    <source>
        <dbReference type="ARBA" id="ARBA00004947"/>
    </source>
</evidence>
<keyword evidence="6 10" id="KW-0808">Transferase</keyword>
<keyword evidence="5 10" id="KW-0963">Cytoplasm</keyword>
<dbReference type="Pfam" id="PF01087">
    <property type="entry name" value="GalP_UDP_transf"/>
    <property type="match status" value="1"/>
</dbReference>
<evidence type="ECO:0000313" key="13">
    <source>
        <dbReference type="EMBL" id="CRK81304.1"/>
    </source>
</evidence>
<feature type="domain" description="Galactose-1-phosphate uridyl transferase N-terminal" evidence="11">
    <location>
        <begin position="20"/>
        <end position="237"/>
    </location>
</feature>
<evidence type="ECO:0000256" key="2">
    <source>
        <dbReference type="ARBA" id="ARBA00004496"/>
    </source>
</evidence>
<sequence>MDVYVTVNQLVHKAVSLGLIQPDDEIYARNQIMALLDLTDFPERQAIDHEQAVGQGKDIPDLLDELTLFAVQTGLIEDLLDEREILSSKMMNIFMPKPSEVNKTFYEKWAVKPENATNFFYELSKNSQYIQTKRVQKNIQYKTDTPYGEIDITINLSKPEKDPKEIAREREMKASSANYPKCLLCSENEGYAGRIGHPARSNHRIIKLELTGESWFFQYSPYVYYHEHCIVLSHEHRDMVINREAFQRLIEFVEKFPHYFIGSNADLPIVGGSILSHDHYQGGNYEFAMAKAQDEMIFTLESFPTIKAATIKWPMSVIRLRGKDKEALVAASDFILVKWKKYTDIDANIFAFTGKTRHNTITPIVRIREDAYEVDLVLRNNRTDELHPLGIFHPHGDVHHIKKENIGLIEVMGLAVLPPRLKTELIEVENYLLDLPNQVEDYHLPWAQEMKIRYHNQLTAESVTEIVQKEVGLKFLRALENAGVYKRTEEGQKAFQKFITSLGSTSFGA</sequence>
<dbReference type="NCBIfam" id="TIGR01239">
    <property type="entry name" value="galT_2"/>
    <property type="match status" value="1"/>
</dbReference>
<dbReference type="EMBL" id="CVRB01000001">
    <property type="protein sequence ID" value="CRK81304.1"/>
    <property type="molecule type" value="Genomic_DNA"/>
</dbReference>
<evidence type="ECO:0000256" key="9">
    <source>
        <dbReference type="ARBA" id="ARBA00023277"/>
    </source>
</evidence>
<gene>
    <name evidence="10" type="primary">galT</name>
    <name evidence="13" type="ORF">BN000_01204</name>
</gene>
<dbReference type="UniPathway" id="UPA00214"/>
<name>A0A0U1NTE0_9BACI</name>
<dbReference type="PIRSF" id="PIRSF006005">
    <property type="entry name" value="GalT_BS"/>
    <property type="match status" value="1"/>
</dbReference>
<reference evidence="14" key="1">
    <citation type="submission" date="2015-05" db="EMBL/GenBank/DDBJ databases">
        <authorList>
            <person name="Urmite Genomes"/>
        </authorList>
    </citation>
    <scope>NUCLEOTIDE SEQUENCE [LARGE SCALE GENOMIC DNA]</scope>
    <source>
        <strain evidence="14">LF1</strain>
    </source>
</reference>
<evidence type="ECO:0000256" key="8">
    <source>
        <dbReference type="ARBA" id="ARBA00023144"/>
    </source>
</evidence>
<dbReference type="InterPro" id="IPR000766">
    <property type="entry name" value="GalP_uridyl_Trfase_II"/>
</dbReference>
<dbReference type="GO" id="GO:0005737">
    <property type="term" value="C:cytoplasm"/>
    <property type="evidence" value="ECO:0007669"/>
    <property type="project" value="UniProtKB-SubCell"/>
</dbReference>
<evidence type="ECO:0000256" key="10">
    <source>
        <dbReference type="HAMAP-Rule" id="MF_00571"/>
    </source>
</evidence>
<keyword evidence="9 10" id="KW-0119">Carbohydrate metabolism</keyword>
<comment type="pathway">
    <text evidence="3 10">Carbohydrate metabolism; galactose metabolism.</text>
</comment>
<dbReference type="NCBIfam" id="NF003629">
    <property type="entry name" value="PRK05270.1-2"/>
    <property type="match status" value="1"/>
</dbReference>
<evidence type="ECO:0000256" key="6">
    <source>
        <dbReference type="ARBA" id="ARBA00022679"/>
    </source>
</evidence>
<comment type="subcellular location">
    <subcellularLocation>
        <location evidence="2 10">Cytoplasm</location>
    </subcellularLocation>
</comment>
<dbReference type="PANTHER" id="PTHR39191">
    <property type="entry name" value="GALACTOSE-1-PHOSPHATE URIDYLYLTRANSFERASE"/>
    <property type="match status" value="1"/>
</dbReference>